<dbReference type="Pfam" id="PF03781">
    <property type="entry name" value="FGE-sulfatase"/>
    <property type="match status" value="1"/>
</dbReference>
<evidence type="ECO:0000313" key="2">
    <source>
        <dbReference type="EMBL" id="GCE42456.1"/>
    </source>
</evidence>
<dbReference type="Proteomes" id="UP000287519">
    <property type="component" value="Unassembled WGS sequence"/>
</dbReference>
<accession>A0A402CFN8</accession>
<sequence>MDTVTFSDVRLIPAQTFTMGSDRHYPEEGPAHRVAVDAFAIEAHQVTNEQFTRFVRDTGYVTVAERPLDPADFPGAPAENLQPGSMVFTPTRGPVDLRHLSQWWTWTVGASWQHPTGPVSTIAGRERHPVVHVAHEDAAAYAQWAGRSLPTEAQWEAAARGGLDQAEFTWGDAPDAGSPPPANYWHGDFPWRADPGYGTTTAVGSYRPNGYGLFDMAGNVWEWTADWYADRHDTAQSCCAPRNPRGPGMAESFDPRQPQFRVPRRVIKGGSFLCADSYCRRYRPAARRPQMVDTGMSHIGFRCVEAAPGSE</sequence>
<dbReference type="SUPFAM" id="SSF56436">
    <property type="entry name" value="C-type lectin-like"/>
    <property type="match status" value="1"/>
</dbReference>
<reference evidence="2 3" key="1">
    <citation type="submission" date="2018-11" db="EMBL/GenBank/DDBJ databases">
        <title>Microbial catabolism of amino acid.</title>
        <authorList>
            <person name="Hibi M."/>
            <person name="Ogawa J."/>
        </authorList>
    </citation>
    <scope>NUCLEOTIDE SEQUENCE [LARGE SCALE GENOMIC DNA]</scope>
    <source>
        <strain evidence="2 3">C31-06</strain>
    </source>
</reference>
<dbReference type="AlphaFoldDB" id="A0A402CFN8"/>
<protein>
    <submittedName>
        <fullName evidence="2">Sulfatase modifying factor 1 (C-alpha-formyglycine-generating enzyme 1)</fullName>
    </submittedName>
</protein>
<keyword evidence="3" id="KW-1185">Reference proteome</keyword>
<dbReference type="PANTHER" id="PTHR23150:SF19">
    <property type="entry name" value="FORMYLGLYCINE-GENERATING ENZYME"/>
    <property type="match status" value="1"/>
</dbReference>
<dbReference type="GO" id="GO:0120147">
    <property type="term" value="F:formylglycine-generating oxidase activity"/>
    <property type="evidence" value="ECO:0007669"/>
    <property type="project" value="TreeGrafter"/>
</dbReference>
<gene>
    <name evidence="2" type="ORF">Rhow_006395</name>
</gene>
<feature type="domain" description="Sulfatase-modifying factor enzyme-like" evidence="1">
    <location>
        <begin position="11"/>
        <end position="304"/>
    </location>
</feature>
<evidence type="ECO:0000259" key="1">
    <source>
        <dbReference type="Pfam" id="PF03781"/>
    </source>
</evidence>
<proteinExistence type="predicted"/>
<name>A0A402CFN8_RHOWR</name>
<dbReference type="InterPro" id="IPR051043">
    <property type="entry name" value="Sulfatase_Mod_Factor_Kinase"/>
</dbReference>
<dbReference type="InterPro" id="IPR042095">
    <property type="entry name" value="SUMF_sf"/>
</dbReference>
<dbReference type="InterPro" id="IPR016187">
    <property type="entry name" value="CTDL_fold"/>
</dbReference>
<comment type="caution">
    <text evidence="2">The sequence shown here is derived from an EMBL/GenBank/DDBJ whole genome shotgun (WGS) entry which is preliminary data.</text>
</comment>
<dbReference type="PANTHER" id="PTHR23150">
    <property type="entry name" value="SULFATASE MODIFYING FACTOR 1, 2"/>
    <property type="match status" value="1"/>
</dbReference>
<dbReference type="EMBL" id="BHYM01000057">
    <property type="protein sequence ID" value="GCE42456.1"/>
    <property type="molecule type" value="Genomic_DNA"/>
</dbReference>
<evidence type="ECO:0000313" key="3">
    <source>
        <dbReference type="Proteomes" id="UP000287519"/>
    </source>
</evidence>
<dbReference type="OrthoDB" id="9768004at2"/>
<dbReference type="Gene3D" id="3.90.1580.10">
    <property type="entry name" value="paralog of FGE (formylglycine-generating enzyme)"/>
    <property type="match status" value="1"/>
</dbReference>
<organism evidence="2 3">
    <name type="scientific">Rhodococcus wratislaviensis</name>
    <name type="common">Tsukamurella wratislaviensis</name>
    <dbReference type="NCBI Taxonomy" id="44752"/>
    <lineage>
        <taxon>Bacteria</taxon>
        <taxon>Bacillati</taxon>
        <taxon>Actinomycetota</taxon>
        <taxon>Actinomycetes</taxon>
        <taxon>Mycobacteriales</taxon>
        <taxon>Nocardiaceae</taxon>
        <taxon>Rhodococcus</taxon>
    </lineage>
</organism>
<dbReference type="RefSeq" id="WP_124394404.1">
    <property type="nucleotide sequence ID" value="NZ_BHYM01000057.1"/>
</dbReference>
<dbReference type="InterPro" id="IPR005532">
    <property type="entry name" value="SUMF_dom"/>
</dbReference>